<feature type="domain" description="HTH marR-type" evidence="2">
    <location>
        <begin position="43"/>
        <end position="178"/>
    </location>
</feature>
<keyword evidence="4" id="KW-1185">Reference proteome</keyword>
<evidence type="ECO:0000259" key="2">
    <source>
        <dbReference type="PROSITE" id="PS50995"/>
    </source>
</evidence>
<dbReference type="Pfam" id="PF12802">
    <property type="entry name" value="MarR_2"/>
    <property type="match status" value="1"/>
</dbReference>
<dbReference type="GO" id="GO:0003700">
    <property type="term" value="F:DNA-binding transcription factor activity"/>
    <property type="evidence" value="ECO:0007669"/>
    <property type="project" value="InterPro"/>
</dbReference>
<proteinExistence type="predicted"/>
<name>A0A7K0J5H2_9ACTN</name>
<organism evidence="3 4">
    <name type="scientific">Cutibacterium porci</name>
    <dbReference type="NCBI Taxonomy" id="2605781"/>
    <lineage>
        <taxon>Bacteria</taxon>
        <taxon>Bacillati</taxon>
        <taxon>Actinomycetota</taxon>
        <taxon>Actinomycetes</taxon>
        <taxon>Propionibacteriales</taxon>
        <taxon>Propionibacteriaceae</taxon>
        <taxon>Cutibacterium</taxon>
    </lineage>
</organism>
<dbReference type="SUPFAM" id="SSF46785">
    <property type="entry name" value="Winged helix' DNA-binding domain"/>
    <property type="match status" value="1"/>
</dbReference>
<dbReference type="PRINTS" id="PR00598">
    <property type="entry name" value="HTHMARR"/>
</dbReference>
<dbReference type="Gene3D" id="1.10.10.10">
    <property type="entry name" value="Winged helix-like DNA-binding domain superfamily/Winged helix DNA-binding domain"/>
    <property type="match status" value="1"/>
</dbReference>
<dbReference type="Proteomes" id="UP000466104">
    <property type="component" value="Unassembled WGS sequence"/>
</dbReference>
<dbReference type="InterPro" id="IPR039422">
    <property type="entry name" value="MarR/SlyA-like"/>
</dbReference>
<dbReference type="PROSITE" id="PS50995">
    <property type="entry name" value="HTH_MARR_2"/>
    <property type="match status" value="1"/>
</dbReference>
<dbReference type="GO" id="GO:0006950">
    <property type="term" value="P:response to stress"/>
    <property type="evidence" value="ECO:0007669"/>
    <property type="project" value="TreeGrafter"/>
</dbReference>
<evidence type="ECO:0000313" key="3">
    <source>
        <dbReference type="EMBL" id="MSS45184.1"/>
    </source>
</evidence>
<protein>
    <submittedName>
        <fullName evidence="3">MarR family transcriptional regulator</fullName>
    </submittedName>
</protein>
<dbReference type="EMBL" id="VUMG01000001">
    <property type="protein sequence ID" value="MSS45184.1"/>
    <property type="molecule type" value="Genomic_DNA"/>
</dbReference>
<dbReference type="InterPro" id="IPR036388">
    <property type="entry name" value="WH-like_DNA-bd_sf"/>
</dbReference>
<dbReference type="AlphaFoldDB" id="A0A7K0J5H2"/>
<dbReference type="SMART" id="SM00347">
    <property type="entry name" value="HTH_MARR"/>
    <property type="match status" value="1"/>
</dbReference>
<accession>A0A7K0J5H2</accession>
<sequence length="184" mass="20762">MTDRSHQNTSQQHTSRQDSPRKDAVDGIIAAWARERPDLPVEVMEVWSRVTRLARRLDRDRAKAFSQWDLEGWEFDVLAALRRSGEPYQLSPGQLLNELEVASGTMTNRITRLSDRGLVRRLPHPNDGRGVIVELTDEGRDRVDGALAALLESEGRLLDSMDPHVVEQLGHGLRAVLARQEELG</sequence>
<dbReference type="PANTHER" id="PTHR33164:SF104">
    <property type="entry name" value="TRANSCRIPTIONAL REGULATORY PROTEIN"/>
    <property type="match status" value="1"/>
</dbReference>
<dbReference type="InterPro" id="IPR036390">
    <property type="entry name" value="WH_DNA-bd_sf"/>
</dbReference>
<feature type="region of interest" description="Disordered" evidence="1">
    <location>
        <begin position="1"/>
        <end position="23"/>
    </location>
</feature>
<reference evidence="3 4" key="1">
    <citation type="submission" date="2019-08" db="EMBL/GenBank/DDBJ databases">
        <title>In-depth cultivation of the pig gut microbiome towards novel bacterial diversity and tailored functional studies.</title>
        <authorList>
            <person name="Wylensek D."/>
            <person name="Hitch T.C.A."/>
            <person name="Clavel T."/>
        </authorList>
    </citation>
    <scope>NUCLEOTIDE SEQUENCE [LARGE SCALE GENOMIC DNA]</scope>
    <source>
        <strain evidence="3 4">WCA-380-WT-3A</strain>
    </source>
</reference>
<evidence type="ECO:0000256" key="1">
    <source>
        <dbReference type="SAM" id="MobiDB-lite"/>
    </source>
</evidence>
<evidence type="ECO:0000313" key="4">
    <source>
        <dbReference type="Proteomes" id="UP000466104"/>
    </source>
</evidence>
<dbReference type="RefSeq" id="WP_154561949.1">
    <property type="nucleotide sequence ID" value="NZ_VUMG01000001.1"/>
</dbReference>
<comment type="caution">
    <text evidence="3">The sequence shown here is derived from an EMBL/GenBank/DDBJ whole genome shotgun (WGS) entry which is preliminary data.</text>
</comment>
<gene>
    <name evidence="3" type="ORF">FYJ43_03785</name>
</gene>
<dbReference type="PANTHER" id="PTHR33164">
    <property type="entry name" value="TRANSCRIPTIONAL REGULATOR, MARR FAMILY"/>
    <property type="match status" value="1"/>
</dbReference>
<dbReference type="InterPro" id="IPR000835">
    <property type="entry name" value="HTH_MarR-typ"/>
</dbReference>